<evidence type="ECO:0000313" key="2">
    <source>
        <dbReference type="Proteomes" id="UP000289650"/>
    </source>
</evidence>
<dbReference type="AlphaFoldDB" id="A0A4Q2A7S0"/>
<name>A0A4Q2A7S0_9BURK</name>
<accession>A0A4Q2A7S0</accession>
<reference evidence="1 2" key="1">
    <citation type="submission" date="2018-08" db="EMBL/GenBank/DDBJ databases">
        <title>Mountain-cultivated ginseng endophyte, Burkholderia stabilis and its activity against ginseng root rot disease.</title>
        <authorList>
            <person name="Tapan Kumar M."/>
            <person name="Bae H."/>
            <person name="Shanmugam G."/>
            <person name="Jeon J."/>
        </authorList>
    </citation>
    <scope>NUCLEOTIDE SEQUENCE [LARGE SCALE GENOMIC DNA]</scope>
    <source>
        <strain evidence="1 2">EB159</strain>
    </source>
</reference>
<sequence>MTIDGTAGWCIAAAASSSLCVGCRVVDEPIDDHWLELACLWLMSLRGESDDALWLDFANALVFVRRHDTGDDITALRASLEQQVAIARWLGAHHAAYKEAPRAAWLPK</sequence>
<proteinExistence type="predicted"/>
<gene>
    <name evidence="1" type="ORF">D1006_34800</name>
</gene>
<dbReference type="Proteomes" id="UP000289650">
    <property type="component" value="Unassembled WGS sequence"/>
</dbReference>
<dbReference type="EMBL" id="QWEX01000003">
    <property type="protein sequence ID" value="RXV65289.1"/>
    <property type="molecule type" value="Genomic_DNA"/>
</dbReference>
<dbReference type="OrthoDB" id="9033242at2"/>
<evidence type="ECO:0000313" key="1">
    <source>
        <dbReference type="EMBL" id="RXV65289.1"/>
    </source>
</evidence>
<comment type="caution">
    <text evidence="1">The sequence shown here is derived from an EMBL/GenBank/DDBJ whole genome shotgun (WGS) entry which is preliminary data.</text>
</comment>
<protein>
    <submittedName>
        <fullName evidence="1">Uncharacterized protein</fullName>
    </submittedName>
</protein>
<organism evidence="1 2">
    <name type="scientific">Burkholderia stabilis</name>
    <dbReference type="NCBI Taxonomy" id="95485"/>
    <lineage>
        <taxon>Bacteria</taxon>
        <taxon>Pseudomonadati</taxon>
        <taxon>Pseudomonadota</taxon>
        <taxon>Betaproteobacteria</taxon>
        <taxon>Burkholderiales</taxon>
        <taxon>Burkholderiaceae</taxon>
        <taxon>Burkholderia</taxon>
        <taxon>Burkholderia cepacia complex</taxon>
    </lineage>
</organism>